<feature type="domain" description="DNA2/NAM7 helicase-like C-terminal" evidence="8">
    <location>
        <begin position="965"/>
        <end position="1148"/>
    </location>
</feature>
<keyword evidence="5" id="KW-0067">ATP-binding</keyword>
<dbReference type="CDD" id="cd18808">
    <property type="entry name" value="SF1_C_Upf1"/>
    <property type="match status" value="1"/>
</dbReference>
<feature type="domain" description="DNA2/NAM7 helicase helicase" evidence="7">
    <location>
        <begin position="733"/>
        <end position="936"/>
    </location>
</feature>
<dbReference type="InterPro" id="IPR027417">
    <property type="entry name" value="P-loop_NTPase"/>
</dbReference>
<dbReference type="Pfam" id="PF13086">
    <property type="entry name" value="AAA_11"/>
    <property type="match status" value="2"/>
</dbReference>
<evidence type="ECO:0000256" key="6">
    <source>
        <dbReference type="SAM" id="MobiDB-lite"/>
    </source>
</evidence>
<evidence type="ECO:0000256" key="1">
    <source>
        <dbReference type="ARBA" id="ARBA00007913"/>
    </source>
</evidence>
<keyword evidence="3" id="KW-0378">Hydrolase</keyword>
<evidence type="ECO:0000256" key="5">
    <source>
        <dbReference type="ARBA" id="ARBA00022840"/>
    </source>
</evidence>
<organism evidence="9 10">
    <name type="scientific">Heterodera trifolii</name>
    <dbReference type="NCBI Taxonomy" id="157864"/>
    <lineage>
        <taxon>Eukaryota</taxon>
        <taxon>Metazoa</taxon>
        <taxon>Ecdysozoa</taxon>
        <taxon>Nematoda</taxon>
        <taxon>Chromadorea</taxon>
        <taxon>Rhabditida</taxon>
        <taxon>Tylenchina</taxon>
        <taxon>Tylenchomorpha</taxon>
        <taxon>Tylenchoidea</taxon>
        <taxon>Heteroderidae</taxon>
        <taxon>Heteroderinae</taxon>
        <taxon>Heterodera</taxon>
    </lineage>
</organism>
<gene>
    <name evidence="9" type="ORF">niasHT_028791</name>
</gene>
<proteinExistence type="inferred from homology"/>
<sequence>MGVLNAKIDTLAEIVKPQIIPNQTHVRFNSCNNANLSQDNEEYLDPFAEDSFELGRVNTLTGMIGHLEVFGEDSVIAFDEWAERFTDYVGADKVGPALPAAPPPSVEPPAAAIQYEDLTSGEELDSKAAGGTATAHIVDQQMESLLALSPKNNGAMLELSPDSVDRLLEEPNAGESVPITAESNEKALGSTVLKESGEFVQTNSGENDKTSLEIVKIVSPLETMGALIGVISQKDDESVEKVPQDSSEKANAGEMEVEGDAKALGSSVLSVEAQIDPNPMANSDQVEIENEEVDKGENEQFSKRNSRDSDEEENFGDGKKMVVCQIREDGVIVIPFGQDERPGFVFVANDFLSEIWETLARSSDTAVKLGDIIWVTNWRVLQLNESWDWISNSKKINAEAEATSIAQVTMSRTDKDIGIISDIRTNPKQGNRLVYVDFAVPGFEVFQRLYPHQLSLRDHQQLQIGALVSSTTVQVDRSPDLAIGQFGLFILPAKHDKASDQKIISHRRILGTGIIETLPKFQFPFSATTDIHLAEKGIAAALSFCFLKNKTKMEEFAIETTLHILDNNGRTVVATFEHFLDNKRKFVDLVEFWEEDAAIQARLKGVRKTCANGRILEVNKYVQGGMYVFQARVLLAYQAAKNHDSDGDFEFICEGHEVVLSPCESATAMVNRMTLFYSNSFSLISSEQSGTGQIWRALLSSSDEQSLPAQITEARLMRHPALKRLEGGQKQSAMLMLDDQPRIVAQQAPPGSGKTFTLAAIVAALLERPDAKFLCMAPLNVAVVKICEELVEALRVEGVGVTPLALFSGNGKGKYRDQLDRISDNLLEAAATSEEFWKKLKEKEQKEVRRYQKHARKRPRIAKEAKIAEVVLSIENKRVLCCTLGFAEQIGRLIKDRNMIVLDESGQAPFVQVCSVLSPLQEVQKLFITGDRYQLAVNMKDIPEQLRVGFGFDTVLLNTDSSPGVDKTTLEVNYRSHPEIVNCVEYAAYTPHGERLRSGPGIFRMLTNFAKMPIAESPIVLIHQYSPMEAEETSFSATNSGQTRTVIDLLRSWRGFPGSVRVISLYSGQAAQIGRELRANGLERMAASATADSMQGHEADLVIVTTTVSHARDQAVTRNSRRNDFWGDPARVNVSISRGKHGLVVVGNLLELSEATIWNRFLKKALEFTVVTSPEFIQISAQQRSHYVRGSFQHRHFRHFSPGASNGQLRLSTSQANRPGSSSLLSSSDEQSLPAQITEARLMRHPALKRLEGGQKQSAMLMLDDQPRIVAQQAPPGSGKTFTLAAIVAALLERPDAKFLCMAPLNVAVVKICEELVEALRVEGVGVTPLALFSGNGKGKYRDQLDRISDNLLEAAATSEEFWKKLKEKEQKEVRRYQKHARKRPRIAKEAKIAEVVLSIENKRVLCCTLGFAEQIGRLIKDRNMIVLDESGQAPFVQVCSVLSPLQEVQKLFITGDRYQLAVNMKDIPEQLRVGFGFDTVLLNTDSSPGVDKTTLEVNYRSHPEIVNCVEYAAYTPHGQAAQIGRELRANGLERMAASATADSMQGHEADLVIVTTTVSHARDQAVTRNSRRNDFWGDPARVNVSISRGKHGLVVVGNLLELSEATIWNRFLKKALEFTVVTSPEFIQISAQQRSHYVRGSFQHRHFRHFSPGASNGQLRFRAPVKPIAREAAAFPSPPTAKLVRGNHSKSDVGDATNLGTFRVNVGVRFPHQKRTDDEVWGQTYGRMDV</sequence>
<keyword evidence="4" id="KW-0347">Helicase</keyword>
<dbReference type="EMBL" id="JBICBT010000691">
    <property type="protein sequence ID" value="KAL3105119.1"/>
    <property type="molecule type" value="Genomic_DNA"/>
</dbReference>
<feature type="domain" description="DNA2/NAM7 helicase helicase" evidence="7">
    <location>
        <begin position="1259"/>
        <end position="1462"/>
    </location>
</feature>
<dbReference type="InterPro" id="IPR041679">
    <property type="entry name" value="DNA2/NAM7-like_C"/>
</dbReference>
<feature type="region of interest" description="Disordered" evidence="6">
    <location>
        <begin position="234"/>
        <end position="255"/>
    </location>
</feature>
<evidence type="ECO:0000256" key="4">
    <source>
        <dbReference type="ARBA" id="ARBA00022806"/>
    </source>
</evidence>
<evidence type="ECO:0000259" key="8">
    <source>
        <dbReference type="Pfam" id="PF13087"/>
    </source>
</evidence>
<dbReference type="PANTHER" id="PTHR43788:SF16">
    <property type="entry name" value="HELICASE WITH ZINC FINGER 2"/>
    <property type="match status" value="1"/>
</dbReference>
<dbReference type="GO" id="GO:0016787">
    <property type="term" value="F:hydrolase activity"/>
    <property type="evidence" value="ECO:0007669"/>
    <property type="project" value="UniProtKB-KW"/>
</dbReference>
<comment type="similarity">
    <text evidence="1">Belongs to the DNA2/NAM7 helicase family.</text>
</comment>
<dbReference type="GO" id="GO:0005524">
    <property type="term" value="F:ATP binding"/>
    <property type="evidence" value="ECO:0007669"/>
    <property type="project" value="UniProtKB-KW"/>
</dbReference>
<feature type="compositionally biased region" description="Basic and acidic residues" evidence="6">
    <location>
        <begin position="234"/>
        <end position="248"/>
    </location>
</feature>
<comment type="caution">
    <text evidence="9">The sequence shown here is derived from an EMBL/GenBank/DDBJ whole genome shotgun (WGS) entry which is preliminary data.</text>
</comment>
<feature type="domain" description="DNA2/NAM7 helicase-like C-terminal" evidence="8">
    <location>
        <begin position="1519"/>
        <end position="1599"/>
    </location>
</feature>
<evidence type="ECO:0000256" key="2">
    <source>
        <dbReference type="ARBA" id="ARBA00022741"/>
    </source>
</evidence>
<keyword evidence="10" id="KW-1185">Reference proteome</keyword>
<accession>A0ABD2KQ95</accession>
<feature type="region of interest" description="Disordered" evidence="6">
    <location>
        <begin position="290"/>
        <end position="316"/>
    </location>
</feature>
<dbReference type="PANTHER" id="PTHR43788">
    <property type="entry name" value="DNA2/NAM7 HELICASE FAMILY MEMBER"/>
    <property type="match status" value="1"/>
</dbReference>
<evidence type="ECO:0000313" key="10">
    <source>
        <dbReference type="Proteomes" id="UP001620626"/>
    </source>
</evidence>
<name>A0ABD2KQ95_9BILA</name>
<keyword evidence="2" id="KW-0547">Nucleotide-binding</keyword>
<dbReference type="SUPFAM" id="SSF52540">
    <property type="entry name" value="P-loop containing nucleoside triphosphate hydrolases"/>
    <property type="match status" value="2"/>
</dbReference>
<protein>
    <submittedName>
        <fullName evidence="9">Uncharacterized protein</fullName>
    </submittedName>
</protein>
<dbReference type="InterPro" id="IPR047187">
    <property type="entry name" value="SF1_C_Upf1"/>
</dbReference>
<reference evidence="9 10" key="1">
    <citation type="submission" date="2024-10" db="EMBL/GenBank/DDBJ databases">
        <authorList>
            <person name="Kim D."/>
        </authorList>
    </citation>
    <scope>NUCLEOTIDE SEQUENCE [LARGE SCALE GENOMIC DNA]</scope>
    <source>
        <strain evidence="9">BH-2024</strain>
    </source>
</reference>
<dbReference type="GO" id="GO:0004386">
    <property type="term" value="F:helicase activity"/>
    <property type="evidence" value="ECO:0007669"/>
    <property type="project" value="UniProtKB-KW"/>
</dbReference>
<dbReference type="InterPro" id="IPR041677">
    <property type="entry name" value="DNA2/NAM7_AAA_11"/>
</dbReference>
<feature type="compositionally biased region" description="Polar residues" evidence="6">
    <location>
        <begin position="1203"/>
        <end position="1220"/>
    </location>
</feature>
<dbReference type="Proteomes" id="UP001620626">
    <property type="component" value="Unassembled WGS sequence"/>
</dbReference>
<feature type="compositionally biased region" description="Basic and acidic residues" evidence="6">
    <location>
        <begin position="293"/>
        <end position="308"/>
    </location>
</feature>
<evidence type="ECO:0000256" key="3">
    <source>
        <dbReference type="ARBA" id="ARBA00022801"/>
    </source>
</evidence>
<dbReference type="Gene3D" id="3.40.50.300">
    <property type="entry name" value="P-loop containing nucleotide triphosphate hydrolases"/>
    <property type="match status" value="4"/>
</dbReference>
<feature type="region of interest" description="Disordered" evidence="6">
    <location>
        <begin position="1202"/>
        <end position="1231"/>
    </location>
</feature>
<evidence type="ECO:0000259" key="7">
    <source>
        <dbReference type="Pfam" id="PF13086"/>
    </source>
</evidence>
<dbReference type="InterPro" id="IPR050534">
    <property type="entry name" value="Coronavir_polyprotein_1ab"/>
</dbReference>
<evidence type="ECO:0000313" key="9">
    <source>
        <dbReference type="EMBL" id="KAL3105119.1"/>
    </source>
</evidence>
<dbReference type="Pfam" id="PF13087">
    <property type="entry name" value="AAA_12"/>
    <property type="match status" value="2"/>
</dbReference>